<evidence type="ECO:0000313" key="1">
    <source>
        <dbReference type="EMBL" id="GGO49040.1"/>
    </source>
</evidence>
<accession>A0ABQ2M9W0</accession>
<organism evidence="1 2">
    <name type="scientific">Citricoccus zhacaiensis</name>
    <dbReference type="NCBI Taxonomy" id="489142"/>
    <lineage>
        <taxon>Bacteria</taxon>
        <taxon>Bacillati</taxon>
        <taxon>Actinomycetota</taxon>
        <taxon>Actinomycetes</taxon>
        <taxon>Micrococcales</taxon>
        <taxon>Micrococcaceae</taxon>
        <taxon>Citricoccus</taxon>
    </lineage>
</organism>
<dbReference type="Proteomes" id="UP000642509">
    <property type="component" value="Unassembled WGS sequence"/>
</dbReference>
<name>A0ABQ2M9W0_9MICC</name>
<sequence length="54" mass="5745">MVIDPVTGDVVVEIALAASRPVWQIVAEVQVAVQATRQDSGTGREVLVRVQSLS</sequence>
<evidence type="ECO:0000313" key="2">
    <source>
        <dbReference type="Proteomes" id="UP000642509"/>
    </source>
</evidence>
<protein>
    <submittedName>
        <fullName evidence="1">Uncharacterized protein</fullName>
    </submittedName>
</protein>
<keyword evidence="2" id="KW-1185">Reference proteome</keyword>
<comment type="caution">
    <text evidence="1">The sequence shown here is derived from an EMBL/GenBank/DDBJ whole genome shotgun (WGS) entry which is preliminary data.</text>
</comment>
<gene>
    <name evidence="1" type="ORF">GCM10010977_30000</name>
</gene>
<dbReference type="EMBL" id="BMLQ01000011">
    <property type="protein sequence ID" value="GGO49040.1"/>
    <property type="molecule type" value="Genomic_DNA"/>
</dbReference>
<reference evidence="2" key="1">
    <citation type="journal article" date="2019" name="Int. J. Syst. Evol. Microbiol.">
        <title>The Global Catalogue of Microorganisms (GCM) 10K type strain sequencing project: providing services to taxonomists for standard genome sequencing and annotation.</title>
        <authorList>
            <consortium name="The Broad Institute Genomics Platform"/>
            <consortium name="The Broad Institute Genome Sequencing Center for Infectious Disease"/>
            <person name="Wu L."/>
            <person name="Ma J."/>
        </authorList>
    </citation>
    <scope>NUCLEOTIDE SEQUENCE [LARGE SCALE GENOMIC DNA]</scope>
    <source>
        <strain evidence="2">CGMCC 1.7064</strain>
    </source>
</reference>
<proteinExistence type="predicted"/>